<dbReference type="FunFam" id="3.30.70.360:FF:000001">
    <property type="entry name" value="N-acetyldiaminopimelate deacetylase"/>
    <property type="match status" value="1"/>
</dbReference>
<dbReference type="InterPro" id="IPR002933">
    <property type="entry name" value="Peptidase_M20"/>
</dbReference>
<dbReference type="SUPFAM" id="SSF53187">
    <property type="entry name" value="Zn-dependent exopeptidases"/>
    <property type="match status" value="1"/>
</dbReference>
<dbReference type="NCBIfam" id="TIGR01891">
    <property type="entry name" value="amidohydrolases"/>
    <property type="match status" value="1"/>
</dbReference>
<dbReference type="InterPro" id="IPR011650">
    <property type="entry name" value="Peptidase_M20_dimer"/>
</dbReference>
<dbReference type="GO" id="GO:0010179">
    <property type="term" value="F:IAA-Ala conjugate hydrolase activity"/>
    <property type="evidence" value="ECO:0007669"/>
    <property type="project" value="TreeGrafter"/>
</dbReference>
<keyword evidence="5" id="KW-0479">Metal-binding</keyword>
<dbReference type="CDD" id="cd08017">
    <property type="entry name" value="M20_IAA_Hyd"/>
    <property type="match status" value="1"/>
</dbReference>
<feature type="binding site" evidence="5">
    <location>
        <position position="196"/>
    </location>
    <ligand>
        <name>Mn(2+)</name>
        <dbReference type="ChEBI" id="CHEBI:29035"/>
        <label>2</label>
    </ligand>
</feature>
<dbReference type="SUPFAM" id="SSF55031">
    <property type="entry name" value="Bacterial exopeptidase dimerisation domain"/>
    <property type="match status" value="1"/>
</dbReference>
<dbReference type="GO" id="GO:0009850">
    <property type="term" value="P:auxin metabolic process"/>
    <property type="evidence" value="ECO:0007669"/>
    <property type="project" value="InterPro"/>
</dbReference>
<dbReference type="RefSeq" id="XP_022766077.1">
    <property type="nucleotide sequence ID" value="XM_022910342.1"/>
</dbReference>
<dbReference type="InterPro" id="IPR017439">
    <property type="entry name" value="Amidohydrolase"/>
</dbReference>
<sequence length="432" mass="47056">MISMEFCFCFVVSTIICQALALETRSGSELQLLSQELLESARQPEFFEWMRGLRRRIHEHPELGFEEYKTSELIRNELDSLGISYKWPVAKTGVVGYIGTGAKPVFGLRADMDALPLQELVEWKHKSKVDGKMHACGHDSHVAMLLGAAKLLQSRRDLLKGTVKLVFQPGEEGYAGAYYMLQDGVLDDINAILSIHVLPQVPTGAIASRSGPMLAGVGLFSARIQGKGAHASSPHLSKDPIVAACSAVLALQQIVSRETDPLEAMLVTVGSIEGGRAGNIIPESVTFTGTFRSLSSEGLSYLQKRIKEIIEMQAAVHQCSATVDFMEDKHLPHPVMVNDVALYEHAKKVGKTLVGETNVHLLPITMGAEDFSLFAQKTAAAIYVIGIKNETMKSDQPLHSPYFFIDEEALPIGAALNAAVAISYLDTHVATN</sequence>
<evidence type="ECO:0000313" key="9">
    <source>
        <dbReference type="RefSeq" id="XP_022766077.1"/>
    </source>
</evidence>
<dbReference type="InterPro" id="IPR036264">
    <property type="entry name" value="Bact_exopeptidase_dim_dom"/>
</dbReference>
<comment type="cofactor">
    <cofactor evidence="5">
        <name>Mn(2+)</name>
        <dbReference type="ChEBI" id="CHEBI:29035"/>
    </cofactor>
    <text evidence="5">The Mn(2+) ion enhances activity.</text>
</comment>
<gene>
    <name evidence="9" type="primary">LOC111310964</name>
</gene>
<dbReference type="Gene3D" id="3.30.70.360">
    <property type="match status" value="1"/>
</dbReference>
<feature type="domain" description="Peptidase M20 dimerisation" evidence="7">
    <location>
        <begin position="220"/>
        <end position="313"/>
    </location>
</feature>
<dbReference type="Pfam" id="PF07687">
    <property type="entry name" value="M20_dimer"/>
    <property type="match status" value="1"/>
</dbReference>
<evidence type="ECO:0000313" key="8">
    <source>
        <dbReference type="Proteomes" id="UP000515121"/>
    </source>
</evidence>
<feature type="chain" id="PRO_5027669763" evidence="6">
    <location>
        <begin position="22"/>
        <end position="432"/>
    </location>
</feature>
<keyword evidence="4 5" id="KW-0464">Manganese</keyword>
<keyword evidence="3" id="KW-0378">Hydrolase</keyword>
<evidence type="ECO:0000256" key="3">
    <source>
        <dbReference type="ARBA" id="ARBA00022801"/>
    </source>
</evidence>
<evidence type="ECO:0000256" key="6">
    <source>
        <dbReference type="SAM" id="SignalP"/>
    </source>
</evidence>
<evidence type="ECO:0000256" key="4">
    <source>
        <dbReference type="ARBA" id="ARBA00023211"/>
    </source>
</evidence>
<dbReference type="Pfam" id="PF01546">
    <property type="entry name" value="Peptidase_M20"/>
    <property type="match status" value="1"/>
</dbReference>
<feature type="binding site" evidence="5">
    <location>
        <position position="136"/>
    </location>
    <ligand>
        <name>Mn(2+)</name>
        <dbReference type="ChEBI" id="CHEBI:29035"/>
        <label>2</label>
    </ligand>
</feature>
<feature type="binding site" evidence="5">
    <location>
        <position position="138"/>
    </location>
    <ligand>
        <name>Mn(2+)</name>
        <dbReference type="ChEBI" id="CHEBI:29035"/>
        <label>2</label>
    </ligand>
</feature>
<evidence type="ECO:0000256" key="5">
    <source>
        <dbReference type="PIRSR" id="PIRSR005962-1"/>
    </source>
</evidence>
<dbReference type="PANTHER" id="PTHR11014:SF108">
    <property type="entry name" value="IAA-AMINO ACID HYDROLASE ILR1"/>
    <property type="match status" value="1"/>
</dbReference>
<dbReference type="GO" id="GO:0046872">
    <property type="term" value="F:metal ion binding"/>
    <property type="evidence" value="ECO:0007669"/>
    <property type="project" value="UniProtKB-KW"/>
</dbReference>
<protein>
    <submittedName>
        <fullName evidence="9">IAA-amino acid hydrolase ILR1-like isoform X1</fullName>
    </submittedName>
</protein>
<dbReference type="GeneID" id="111310964"/>
<dbReference type="Gene3D" id="3.40.630.10">
    <property type="entry name" value="Zn peptidases"/>
    <property type="match status" value="1"/>
</dbReference>
<accession>A0A6P6AMH6</accession>
<feature type="signal peptide" evidence="6">
    <location>
        <begin position="1"/>
        <end position="21"/>
    </location>
</feature>
<dbReference type="PANTHER" id="PTHR11014">
    <property type="entry name" value="PEPTIDASE M20 FAMILY MEMBER"/>
    <property type="match status" value="1"/>
</dbReference>
<keyword evidence="8" id="KW-1185">Reference proteome</keyword>
<keyword evidence="2 6" id="KW-0732">Signal</keyword>
<dbReference type="InterPro" id="IPR044757">
    <property type="entry name" value="ILR1-like_Hyd"/>
</dbReference>
<organism evidence="8 9">
    <name type="scientific">Durio zibethinus</name>
    <name type="common">Durian</name>
    <dbReference type="NCBI Taxonomy" id="66656"/>
    <lineage>
        <taxon>Eukaryota</taxon>
        <taxon>Viridiplantae</taxon>
        <taxon>Streptophyta</taxon>
        <taxon>Embryophyta</taxon>
        <taxon>Tracheophyta</taxon>
        <taxon>Spermatophyta</taxon>
        <taxon>Magnoliopsida</taxon>
        <taxon>eudicotyledons</taxon>
        <taxon>Gunneridae</taxon>
        <taxon>Pentapetalae</taxon>
        <taxon>rosids</taxon>
        <taxon>malvids</taxon>
        <taxon>Malvales</taxon>
        <taxon>Malvaceae</taxon>
        <taxon>Helicteroideae</taxon>
        <taxon>Durio</taxon>
    </lineage>
</organism>
<evidence type="ECO:0000256" key="2">
    <source>
        <dbReference type="ARBA" id="ARBA00022729"/>
    </source>
</evidence>
<proteinExistence type="inferred from homology"/>
<dbReference type="GO" id="GO:0005783">
    <property type="term" value="C:endoplasmic reticulum"/>
    <property type="evidence" value="ECO:0007669"/>
    <property type="project" value="TreeGrafter"/>
</dbReference>
<feature type="binding site" evidence="5">
    <location>
        <position position="399"/>
    </location>
    <ligand>
        <name>Mn(2+)</name>
        <dbReference type="ChEBI" id="CHEBI:29035"/>
        <label>2</label>
    </ligand>
</feature>
<dbReference type="Proteomes" id="UP000515121">
    <property type="component" value="Unplaced"/>
</dbReference>
<dbReference type="PIRSF" id="PIRSF005962">
    <property type="entry name" value="Pept_M20D_amidohydro"/>
    <property type="match status" value="1"/>
</dbReference>
<dbReference type="AlphaFoldDB" id="A0A6P6AMH6"/>
<dbReference type="KEGG" id="dzi:111310964"/>
<comment type="similarity">
    <text evidence="1">Belongs to the peptidase M20 family.</text>
</comment>
<evidence type="ECO:0000259" key="7">
    <source>
        <dbReference type="Pfam" id="PF07687"/>
    </source>
</evidence>
<reference evidence="9" key="1">
    <citation type="submission" date="2025-08" db="UniProtKB">
        <authorList>
            <consortium name="RefSeq"/>
        </authorList>
    </citation>
    <scope>IDENTIFICATION</scope>
    <source>
        <tissue evidence="9">Fruit stalk</tissue>
    </source>
</reference>
<dbReference type="OrthoDB" id="6119954at2759"/>
<evidence type="ECO:0000256" key="1">
    <source>
        <dbReference type="ARBA" id="ARBA00006153"/>
    </source>
</evidence>
<feature type="binding site" evidence="5">
    <location>
        <position position="172"/>
    </location>
    <ligand>
        <name>Mn(2+)</name>
        <dbReference type="ChEBI" id="CHEBI:29035"/>
        <label>2</label>
    </ligand>
</feature>
<name>A0A6P6AMH6_DURZI</name>